<reference evidence="1 2" key="1">
    <citation type="submission" date="2017-05" db="EMBL/GenBank/DDBJ databases">
        <title>PacBio assembly of a Plasmodium knowlesi genome sequence with Hi-C correction and manual annotation of the SICAvar gene family.</title>
        <authorList>
            <person name="Lapp S.A."/>
            <person name="Geraldo J.A."/>
            <person name="Chien J.-T."/>
            <person name="Ay F."/>
            <person name="Pakala S.B."/>
            <person name="Batugedara G."/>
            <person name="Humphrey J.C."/>
            <person name="Debarry J.D."/>
            <person name="Le Roch K.G."/>
            <person name="Galinski M.R."/>
            <person name="Kissinger J.C."/>
        </authorList>
    </citation>
    <scope>NUCLEOTIDE SEQUENCE [LARGE SCALE GENOMIC DNA]</scope>
    <source>
        <strain evidence="2">Malayan Strain Pk1 (A+)</strain>
    </source>
</reference>
<dbReference type="SUPFAM" id="SSF48452">
    <property type="entry name" value="TPR-like"/>
    <property type="match status" value="1"/>
</dbReference>
<evidence type="ECO:0000313" key="1">
    <source>
        <dbReference type="EMBL" id="OTN63992.1"/>
    </source>
</evidence>
<dbReference type="OrthoDB" id="428342at2759"/>
<dbReference type="PANTHER" id="PTHR21581:SF6">
    <property type="entry name" value="TRAFFICKING PROTEIN PARTICLE COMPLEX SUBUNIT 12"/>
    <property type="match status" value="1"/>
</dbReference>
<dbReference type="Proteomes" id="UP000195012">
    <property type="component" value="Unassembled WGS sequence"/>
</dbReference>
<organism evidence="1 2">
    <name type="scientific">Plasmodium knowlesi</name>
    <dbReference type="NCBI Taxonomy" id="5850"/>
    <lineage>
        <taxon>Eukaryota</taxon>
        <taxon>Sar</taxon>
        <taxon>Alveolata</taxon>
        <taxon>Apicomplexa</taxon>
        <taxon>Aconoidasida</taxon>
        <taxon>Haemosporida</taxon>
        <taxon>Plasmodiidae</taxon>
        <taxon>Plasmodium</taxon>
        <taxon>Plasmodium (Plasmodium)</taxon>
    </lineage>
</organism>
<evidence type="ECO:0000313" key="2">
    <source>
        <dbReference type="Proteomes" id="UP000195012"/>
    </source>
</evidence>
<evidence type="ECO:0008006" key="3">
    <source>
        <dbReference type="Google" id="ProtNLM"/>
    </source>
</evidence>
<gene>
    <name evidence="1" type="ORF">PKNOH_S140274500</name>
</gene>
<dbReference type="PANTHER" id="PTHR21581">
    <property type="entry name" value="D-ALANYL-D-ALANINE CARBOXYPEPTIDASE"/>
    <property type="match status" value="1"/>
</dbReference>
<name>A0A1Y3DH82_PLAKN</name>
<proteinExistence type="predicted"/>
<comment type="caution">
    <text evidence="1">The sequence shown here is derived from an EMBL/GenBank/DDBJ whole genome shotgun (WGS) entry which is preliminary data.</text>
</comment>
<dbReference type="EMBL" id="NETL01000028">
    <property type="protein sequence ID" value="OTN63992.1"/>
    <property type="molecule type" value="Genomic_DNA"/>
</dbReference>
<accession>A0A1Y3DH82</accession>
<dbReference type="eggNOG" id="KOG2796">
    <property type="taxonomic scope" value="Eukaryota"/>
</dbReference>
<dbReference type="VEuPathDB" id="PlasmoDB:PKNOH_S140274500"/>
<dbReference type="InterPro" id="IPR011990">
    <property type="entry name" value="TPR-like_helical_dom_sf"/>
</dbReference>
<dbReference type="Gene3D" id="1.25.40.10">
    <property type="entry name" value="Tetratricopeptide repeat domain"/>
    <property type="match status" value="1"/>
</dbReference>
<sequence length="390" mass="44746">MREEGFDLYPLEEGALIGHINIDEEINKKTKTYLSMSLKYIREKKLKSCEEYLSGVLPALKEHPFEHLTLITIKIYCNLRLNNYRLVSSDLSMIGPLDKNIYNFENVTSKYKKKSGSMVSFLLRLINCYYPYTLNLYFTSFDRLYLLILHYEKFLHECTAQVGTYTGQNDDSSRFPHTEIVHEDGGHGEVFLLTQKRKVILQNIAVACYVLCDLLLKKNYIEQAINLLKEKILRYDAGHIVTISFIGKLYLLMGALDSAARSFDLVERLTGESNSFTGEGVPQNATARVHTLTNAAFFNLYLEDYASALDKIISIPPNIQGEQSRGEYMTNDYAIYCNNLAVTYFFNNDLEKSIKTLEETVSKDQGNAYPSLVKNLNLLYEFTNVKGHFK</sequence>
<dbReference type="AlphaFoldDB" id="A0A1Y3DH82"/>
<dbReference type="OMA" id="ITIKIYC"/>
<dbReference type="VEuPathDB" id="PlasmoDB:PKNH_1456000"/>
<protein>
    <recommendedName>
        <fullName evidence="3">Tetratricopeptide repeat protein</fullName>
    </recommendedName>
</protein>